<dbReference type="FunFam" id="1.10.10.10:FF:000553">
    <property type="entry name" value="Transcriptional regulator, LuxR family"/>
    <property type="match status" value="1"/>
</dbReference>
<evidence type="ECO:0000313" key="5">
    <source>
        <dbReference type="EMBL" id="QZA08803.1"/>
    </source>
</evidence>
<dbReference type="Pfam" id="PF00196">
    <property type="entry name" value="GerE"/>
    <property type="match status" value="1"/>
</dbReference>
<reference evidence="5" key="1">
    <citation type="submission" date="2021-08" db="EMBL/GenBank/DDBJ databases">
        <title>Whole genome sequencing of non-tuberculosis mycobacteria type-strains.</title>
        <authorList>
            <person name="Igarashi Y."/>
            <person name="Osugi A."/>
            <person name="Mitarai S."/>
        </authorList>
    </citation>
    <scope>NUCLEOTIDE SEQUENCE</scope>
    <source>
        <strain evidence="5">JCM 30995</strain>
    </source>
</reference>
<organism evidence="5 6">
    <name type="scientific">Mycolicibacter heraklionensis</name>
    <dbReference type="NCBI Taxonomy" id="512402"/>
    <lineage>
        <taxon>Bacteria</taxon>
        <taxon>Bacillati</taxon>
        <taxon>Actinomycetota</taxon>
        <taxon>Actinomycetes</taxon>
        <taxon>Mycobacteriales</taxon>
        <taxon>Mycobacteriaceae</taxon>
        <taxon>Mycolicibacter</taxon>
    </lineage>
</organism>
<gene>
    <name evidence="5" type="ORF">K3U94_05885</name>
</gene>
<dbReference type="PANTHER" id="PTHR47691:SF3">
    <property type="entry name" value="HTH-TYPE TRANSCRIPTIONAL REGULATOR RV0890C-RELATED"/>
    <property type="match status" value="1"/>
</dbReference>
<accession>A0A9X7WIB0</accession>
<dbReference type="PROSITE" id="PS00622">
    <property type="entry name" value="HTH_LUXR_1"/>
    <property type="match status" value="1"/>
</dbReference>
<evidence type="ECO:0000256" key="1">
    <source>
        <dbReference type="ARBA" id="ARBA00023015"/>
    </source>
</evidence>
<sequence length="633" mass="68736">MFVGGFDLSAAAATASGDGLGADQVLELLTQLIDKSLVMVVDNQDRTRYLLLETVREYAFERLEEAGECDVAQCRHRDFYAATASAIDALTGTSLQCGLQQAILELDNFRAAFAWSRHCADDDTALTIASSLLPLWLASGRILEGLAWFDAVLTNDHSTDLAPATRAAALADRALLVGWVASAHEPEPAELAVAQSRTQDNPALLARALTTRGIIAALHGEPGEQYFAEAAELARSVDDRWRLCQILGWRANMAFLEGDPVRVRAAASEGVQIADKIGDRFTSRQCRTWSSWAQLVAGDAVGAAAHFGAIADEARTDRDVLWEVVSGHYRAQSFSYQGDPRSAMAEIAPTVSAAEELGQLWMGNSRGVRAIMALADGRIDEADHCIRVAWESLSGVPLHQRMYTYVLAEVALARGDLIGARRVADEAVSSTTGWHRILSLTTRARVKLAEREPELCERDAYAALALAVDLDAGLSLPDLLECLAATACVNGIPRRSARLLGAADGMRRRMHTARFTVHDAANRATMRTVRNALGNKDFDAALAEGATLTGFEAIEYAQRGKGQRRRPSMGWGSLTPTEREVVRLVCAGLANKEIATRLLVSPRTVQTHLTHVYTKLNLTSRVQLVQEAGRHDD</sequence>
<evidence type="ECO:0000259" key="4">
    <source>
        <dbReference type="PROSITE" id="PS50043"/>
    </source>
</evidence>
<dbReference type="PROSITE" id="PS50043">
    <property type="entry name" value="HTH_LUXR_2"/>
    <property type="match status" value="1"/>
</dbReference>
<dbReference type="CDD" id="cd06170">
    <property type="entry name" value="LuxR_C_like"/>
    <property type="match status" value="1"/>
</dbReference>
<dbReference type="PANTHER" id="PTHR47691">
    <property type="entry name" value="REGULATOR-RELATED"/>
    <property type="match status" value="1"/>
</dbReference>
<dbReference type="KEGG" id="mher:K3U94_05885"/>
<dbReference type="Proteomes" id="UP000825008">
    <property type="component" value="Chromosome"/>
</dbReference>
<dbReference type="InterPro" id="IPR016032">
    <property type="entry name" value="Sig_transdc_resp-reg_C-effctor"/>
</dbReference>
<evidence type="ECO:0000256" key="3">
    <source>
        <dbReference type="ARBA" id="ARBA00023163"/>
    </source>
</evidence>
<evidence type="ECO:0000256" key="2">
    <source>
        <dbReference type="ARBA" id="ARBA00023125"/>
    </source>
</evidence>
<name>A0A9X7WIB0_9MYCO</name>
<dbReference type="Gene3D" id="1.10.10.10">
    <property type="entry name" value="Winged helix-like DNA-binding domain superfamily/Winged helix DNA-binding domain"/>
    <property type="match status" value="1"/>
</dbReference>
<keyword evidence="1" id="KW-0805">Transcription regulation</keyword>
<protein>
    <submittedName>
        <fullName evidence="5">LuxR C-terminal-related transcriptional regulator</fullName>
    </submittedName>
</protein>
<dbReference type="InterPro" id="IPR000792">
    <property type="entry name" value="Tscrpt_reg_LuxR_C"/>
</dbReference>
<dbReference type="InterPro" id="IPR036388">
    <property type="entry name" value="WH-like_DNA-bd_sf"/>
</dbReference>
<dbReference type="AlphaFoldDB" id="A0A9X7WIB0"/>
<dbReference type="GO" id="GO:0006355">
    <property type="term" value="P:regulation of DNA-templated transcription"/>
    <property type="evidence" value="ECO:0007669"/>
    <property type="project" value="InterPro"/>
</dbReference>
<dbReference type="RefSeq" id="WP_220695882.1">
    <property type="nucleotide sequence ID" value="NZ_CP080997.1"/>
</dbReference>
<dbReference type="SMART" id="SM00421">
    <property type="entry name" value="HTH_LUXR"/>
    <property type="match status" value="1"/>
</dbReference>
<keyword evidence="3" id="KW-0804">Transcription</keyword>
<dbReference type="EMBL" id="CP080997">
    <property type="protein sequence ID" value="QZA08803.1"/>
    <property type="molecule type" value="Genomic_DNA"/>
</dbReference>
<dbReference type="PRINTS" id="PR00038">
    <property type="entry name" value="HTHLUXR"/>
</dbReference>
<proteinExistence type="predicted"/>
<feature type="domain" description="HTH luxR-type" evidence="4">
    <location>
        <begin position="567"/>
        <end position="632"/>
    </location>
</feature>
<evidence type="ECO:0000313" key="6">
    <source>
        <dbReference type="Proteomes" id="UP000825008"/>
    </source>
</evidence>
<keyword evidence="2" id="KW-0238">DNA-binding</keyword>
<dbReference type="SUPFAM" id="SSF46894">
    <property type="entry name" value="C-terminal effector domain of the bipartite response regulators"/>
    <property type="match status" value="1"/>
</dbReference>
<dbReference type="GO" id="GO:0003677">
    <property type="term" value="F:DNA binding"/>
    <property type="evidence" value="ECO:0007669"/>
    <property type="project" value="UniProtKB-KW"/>
</dbReference>